<keyword evidence="2" id="KW-0472">Membrane</keyword>
<protein>
    <submittedName>
        <fullName evidence="4">Uncharacterized protein</fullName>
    </submittedName>
</protein>
<feature type="chain" id="PRO_5040317721" evidence="3">
    <location>
        <begin position="21"/>
        <end position="433"/>
    </location>
</feature>
<keyword evidence="2" id="KW-1133">Transmembrane helix</keyword>
<evidence type="ECO:0000256" key="1">
    <source>
        <dbReference type="SAM" id="MobiDB-lite"/>
    </source>
</evidence>
<name>A0A9P5HAA0_9HYPO</name>
<sequence length="433" mass="44830">MYYSALLAGFLAALVGNVSANKTPEEFTTPSGDTPVYTVGESITFDWIFLTGEDIGVLLWQMSPEPSTSNSISLLSDSSSKEVTWKVSRDWLVDVDDDETAVAYLGMYISGETTLRFSSIPFNISAIADSSDDKSSSIVVESSTAVEETEAASTEEAKTRTVVNEVTVTGDAATEAATTEAATTEAASTIISTNSAGGATTIIITASGASAAGASASTSTSSASSTPSSEASSGSALSTGKIAGIAVGSIISAISALGGFGFLWRRKRRARKAKADLELKMQQQSNQTTQIHISQAAAPSPPAPPAAGHVAAGWHQDNKSPYPPTHTSSYAPTHSTPSPVYPHQQPQGYSATGSPIQQPGYPPVQPPAQWNNSPVQSQTGYAPPPQQWNQSPQQAPAELGSAPASQQAPAELGNPAEYRPNYGHGNSGAFEAP</sequence>
<evidence type="ECO:0000256" key="3">
    <source>
        <dbReference type="SAM" id="SignalP"/>
    </source>
</evidence>
<dbReference type="AlphaFoldDB" id="A0A9P5HAA0"/>
<evidence type="ECO:0000313" key="5">
    <source>
        <dbReference type="Proteomes" id="UP000722485"/>
    </source>
</evidence>
<keyword evidence="3" id="KW-0732">Signal</keyword>
<gene>
    <name evidence="4" type="ORF">G7Z17_g6786</name>
</gene>
<feature type="compositionally biased region" description="Polar residues" evidence="1">
    <location>
        <begin position="281"/>
        <end position="293"/>
    </location>
</feature>
<keyword evidence="5" id="KW-1185">Reference proteome</keyword>
<proteinExistence type="predicted"/>
<keyword evidence="2" id="KW-0812">Transmembrane</keyword>
<comment type="caution">
    <text evidence="4">The sequence shown here is derived from an EMBL/GenBank/DDBJ whole genome shotgun (WGS) entry which is preliminary data.</text>
</comment>
<feature type="compositionally biased region" description="Polar residues" evidence="1">
    <location>
        <begin position="325"/>
        <end position="357"/>
    </location>
</feature>
<feature type="transmembrane region" description="Helical" evidence="2">
    <location>
        <begin position="242"/>
        <end position="264"/>
    </location>
</feature>
<feature type="compositionally biased region" description="Polar residues" evidence="1">
    <location>
        <begin position="368"/>
        <end position="380"/>
    </location>
</feature>
<evidence type="ECO:0000313" key="4">
    <source>
        <dbReference type="EMBL" id="KAF7548843.1"/>
    </source>
</evidence>
<organism evidence="4 5">
    <name type="scientific">Cylindrodendrum hubeiense</name>
    <dbReference type="NCBI Taxonomy" id="595255"/>
    <lineage>
        <taxon>Eukaryota</taxon>
        <taxon>Fungi</taxon>
        <taxon>Dikarya</taxon>
        <taxon>Ascomycota</taxon>
        <taxon>Pezizomycotina</taxon>
        <taxon>Sordariomycetes</taxon>
        <taxon>Hypocreomycetidae</taxon>
        <taxon>Hypocreales</taxon>
        <taxon>Nectriaceae</taxon>
        <taxon>Cylindrodendrum</taxon>
    </lineage>
</organism>
<feature type="compositionally biased region" description="Low complexity" evidence="1">
    <location>
        <begin position="387"/>
        <end position="397"/>
    </location>
</feature>
<feature type="signal peptide" evidence="3">
    <location>
        <begin position="1"/>
        <end position="20"/>
    </location>
</feature>
<reference evidence="4" key="1">
    <citation type="submission" date="2020-03" db="EMBL/GenBank/DDBJ databases">
        <title>Draft Genome Sequence of Cylindrodendrum hubeiense.</title>
        <authorList>
            <person name="Buettner E."/>
            <person name="Kellner H."/>
        </authorList>
    </citation>
    <scope>NUCLEOTIDE SEQUENCE</scope>
    <source>
        <strain evidence="4">IHI 201604</strain>
    </source>
</reference>
<feature type="region of interest" description="Disordered" evidence="1">
    <location>
        <begin position="214"/>
        <end position="236"/>
    </location>
</feature>
<evidence type="ECO:0000256" key="2">
    <source>
        <dbReference type="SAM" id="Phobius"/>
    </source>
</evidence>
<feature type="region of interest" description="Disordered" evidence="1">
    <location>
        <begin position="280"/>
        <end position="433"/>
    </location>
</feature>
<dbReference type="Proteomes" id="UP000722485">
    <property type="component" value="Unassembled WGS sequence"/>
</dbReference>
<dbReference type="EMBL" id="JAANBB010000137">
    <property type="protein sequence ID" value="KAF7548843.1"/>
    <property type="molecule type" value="Genomic_DNA"/>
</dbReference>
<accession>A0A9P5HAA0</accession>